<dbReference type="Proteomes" id="UP001056426">
    <property type="component" value="Chromosome"/>
</dbReference>
<reference evidence="2" key="2">
    <citation type="submission" date="2022-06" db="EMBL/GenBank/DDBJ databases">
        <title>Xiashengella guii gen. nov. sp. nov., a bacterium isolated form anaerobic digestion tank.</title>
        <authorList>
            <person name="Huang H."/>
        </authorList>
    </citation>
    <scope>NUCLEOTIDE SEQUENCE</scope>
    <source>
        <strain evidence="2">Ai-910</strain>
    </source>
</reference>
<evidence type="ECO:0000256" key="1">
    <source>
        <dbReference type="SAM" id="SignalP"/>
    </source>
</evidence>
<feature type="signal peptide" evidence="1">
    <location>
        <begin position="1"/>
        <end position="22"/>
    </location>
</feature>
<keyword evidence="3" id="KW-1185">Reference proteome</keyword>
<evidence type="ECO:0000313" key="2">
    <source>
        <dbReference type="EMBL" id="URW78674.1"/>
    </source>
</evidence>
<evidence type="ECO:0000313" key="3">
    <source>
        <dbReference type="Proteomes" id="UP001056426"/>
    </source>
</evidence>
<gene>
    <name evidence="2" type="ORF">M9189_07325</name>
</gene>
<dbReference type="RefSeq" id="WP_250722035.1">
    <property type="nucleotide sequence ID" value="NZ_CP098400.1"/>
</dbReference>
<organism evidence="2 3">
    <name type="scientific">Xiashengella succiniciproducens</name>
    <dbReference type="NCBI Taxonomy" id="2949635"/>
    <lineage>
        <taxon>Bacteria</taxon>
        <taxon>Pseudomonadati</taxon>
        <taxon>Bacteroidota</taxon>
        <taxon>Bacteroidia</taxon>
        <taxon>Marinilabiliales</taxon>
        <taxon>Marinilabiliaceae</taxon>
        <taxon>Xiashengella</taxon>
    </lineage>
</organism>
<accession>A0A9J6ZLD8</accession>
<keyword evidence="1" id="KW-0732">Signal</keyword>
<feature type="chain" id="PRO_5039953619" evidence="1">
    <location>
        <begin position="23"/>
        <end position="299"/>
    </location>
</feature>
<sequence>MYSRIFFGLLCVGMLNLSAMNAQDEADSLKYWKTGGDVSLTFSQVSLNNWAAGGRNSVSGNFLFNTIANYAKNKSAWDNSLTIGYGLSQQGSDNLIKTDDRLLLTSKYGYKASDKWFYTALLDFKTQMTTGYQDPPTNSVVISELLSPAYLQFSLGMDYKPNDQFSLYISPLTSKHTIVADDSLSNAGAYGVDPGDKMRSEFGASLKSVYKKENIIKGVDFFTRLDLFSNLVDNPDHIDVDWEGRLNMKINDYLTAVFSLQLLYDHDTKTTEIVDDIPVERGTKLQSKQLLGFGLSYKF</sequence>
<reference evidence="2" key="1">
    <citation type="submission" date="2022-05" db="EMBL/GenBank/DDBJ databases">
        <authorList>
            <person name="Sun X."/>
        </authorList>
    </citation>
    <scope>NUCLEOTIDE SEQUENCE</scope>
    <source>
        <strain evidence="2">Ai-910</strain>
    </source>
</reference>
<dbReference type="InterPro" id="IPR021428">
    <property type="entry name" value="DUF3078"/>
</dbReference>
<proteinExistence type="predicted"/>
<protein>
    <submittedName>
        <fullName evidence="2">DUF3078 domain-containing protein</fullName>
    </submittedName>
</protein>
<dbReference type="KEGG" id="alkq:M9189_07325"/>
<name>A0A9J6ZLD8_9BACT</name>
<dbReference type="Pfam" id="PF11276">
    <property type="entry name" value="DUF3078"/>
    <property type="match status" value="1"/>
</dbReference>
<dbReference type="EMBL" id="CP098400">
    <property type="protein sequence ID" value="URW78674.1"/>
    <property type="molecule type" value="Genomic_DNA"/>
</dbReference>
<dbReference type="AlphaFoldDB" id="A0A9J6ZLD8"/>